<sequence>MDAYDRIEKLMLEHGEKASDLARATGMSTGLISQWKSRMQKPSATKLAKVASHYGVTTDYLLGNQTLGSELKKIIKSESERLGIPEDDLTQAFLARKPVSDESIKLNRESVAHYFDTLYSQKNQAPIDVVDEDLRDYLDELRNRPEMRMLFSTTKNATKAQIEAIVKMVEEMQGDR</sequence>
<proteinExistence type="predicted"/>
<gene>
    <name evidence="2" type="ORF">SDC9_57824</name>
</gene>
<dbReference type="Pfam" id="PF01381">
    <property type="entry name" value="HTH_3"/>
    <property type="match status" value="1"/>
</dbReference>
<comment type="caution">
    <text evidence="2">The sequence shown here is derived from an EMBL/GenBank/DDBJ whole genome shotgun (WGS) entry which is preliminary data.</text>
</comment>
<accession>A0A644X6N3</accession>
<name>A0A644X6N3_9ZZZZ</name>
<dbReference type="AlphaFoldDB" id="A0A644X6N3"/>
<organism evidence="2">
    <name type="scientific">bioreactor metagenome</name>
    <dbReference type="NCBI Taxonomy" id="1076179"/>
    <lineage>
        <taxon>unclassified sequences</taxon>
        <taxon>metagenomes</taxon>
        <taxon>ecological metagenomes</taxon>
    </lineage>
</organism>
<dbReference type="SMART" id="SM00530">
    <property type="entry name" value="HTH_XRE"/>
    <property type="match status" value="1"/>
</dbReference>
<feature type="domain" description="HTH cro/C1-type" evidence="1">
    <location>
        <begin position="7"/>
        <end position="61"/>
    </location>
</feature>
<dbReference type="PROSITE" id="PS50943">
    <property type="entry name" value="HTH_CROC1"/>
    <property type="match status" value="1"/>
</dbReference>
<dbReference type="InterPro" id="IPR010982">
    <property type="entry name" value="Lambda_DNA-bd_dom_sf"/>
</dbReference>
<dbReference type="InterPro" id="IPR001387">
    <property type="entry name" value="Cro/C1-type_HTH"/>
</dbReference>
<dbReference type="GO" id="GO:0003677">
    <property type="term" value="F:DNA binding"/>
    <property type="evidence" value="ECO:0007669"/>
    <property type="project" value="InterPro"/>
</dbReference>
<dbReference type="EMBL" id="VSSQ01001834">
    <property type="protein sequence ID" value="MPM11478.1"/>
    <property type="molecule type" value="Genomic_DNA"/>
</dbReference>
<protein>
    <recommendedName>
        <fullName evidence="1">HTH cro/C1-type domain-containing protein</fullName>
    </recommendedName>
</protein>
<dbReference type="SUPFAM" id="SSF47413">
    <property type="entry name" value="lambda repressor-like DNA-binding domains"/>
    <property type="match status" value="1"/>
</dbReference>
<dbReference type="CDD" id="cd00093">
    <property type="entry name" value="HTH_XRE"/>
    <property type="match status" value="1"/>
</dbReference>
<reference evidence="2" key="1">
    <citation type="submission" date="2019-08" db="EMBL/GenBank/DDBJ databases">
        <authorList>
            <person name="Kucharzyk K."/>
            <person name="Murdoch R.W."/>
            <person name="Higgins S."/>
            <person name="Loffler F."/>
        </authorList>
    </citation>
    <scope>NUCLEOTIDE SEQUENCE</scope>
</reference>
<evidence type="ECO:0000259" key="1">
    <source>
        <dbReference type="PROSITE" id="PS50943"/>
    </source>
</evidence>
<dbReference type="Gene3D" id="1.10.260.40">
    <property type="entry name" value="lambda repressor-like DNA-binding domains"/>
    <property type="match status" value="1"/>
</dbReference>
<evidence type="ECO:0000313" key="2">
    <source>
        <dbReference type="EMBL" id="MPM11478.1"/>
    </source>
</evidence>